<evidence type="ECO:0000259" key="2">
    <source>
        <dbReference type="PROSITE" id="PS00022"/>
    </source>
</evidence>
<sequence length="137" mass="15483">MIVTLLYLSLIHTIQGCFPGNLTVPEENPCASVRCVRGWCEAFYQSAICRCDAGFWGYLCEHEGNPSGSLFWDYLPLQEEAYLTGRIDSQEEDIHPLCQIGSFSHKRRTLPRRQASLTNRRSLSSDMVIPQGKIPTS</sequence>
<evidence type="ECO:0000313" key="4">
    <source>
        <dbReference type="Proteomes" id="UP000694844"/>
    </source>
</evidence>
<name>A0A8B8EHT0_CRAVI</name>
<organism evidence="4 5">
    <name type="scientific">Crassostrea virginica</name>
    <name type="common">Eastern oyster</name>
    <dbReference type="NCBI Taxonomy" id="6565"/>
    <lineage>
        <taxon>Eukaryota</taxon>
        <taxon>Metazoa</taxon>
        <taxon>Spiralia</taxon>
        <taxon>Lophotrochozoa</taxon>
        <taxon>Mollusca</taxon>
        <taxon>Bivalvia</taxon>
        <taxon>Autobranchia</taxon>
        <taxon>Pteriomorphia</taxon>
        <taxon>Ostreida</taxon>
        <taxon>Ostreoidea</taxon>
        <taxon>Ostreidae</taxon>
        <taxon>Crassostrea</taxon>
    </lineage>
</organism>
<proteinExistence type="predicted"/>
<dbReference type="InterPro" id="IPR000742">
    <property type="entry name" value="EGF"/>
</dbReference>
<evidence type="ECO:0000256" key="1">
    <source>
        <dbReference type="SAM" id="SignalP"/>
    </source>
</evidence>
<dbReference type="KEGG" id="cvn:111134652"/>
<dbReference type="AlphaFoldDB" id="A0A8B8EHT0"/>
<evidence type="ECO:0000313" key="5">
    <source>
        <dbReference type="RefSeq" id="XP_022339640.1"/>
    </source>
</evidence>
<protein>
    <submittedName>
        <fullName evidence="5">Uncharacterized protein LOC111134652</fullName>
    </submittedName>
</protein>
<feature type="chain" id="PRO_5034520668" evidence="1">
    <location>
        <begin position="17"/>
        <end position="137"/>
    </location>
</feature>
<feature type="signal peptide" evidence="1">
    <location>
        <begin position="1"/>
        <end position="16"/>
    </location>
</feature>
<dbReference type="GeneID" id="111134652"/>
<dbReference type="OrthoDB" id="10391845at2759"/>
<dbReference type="PROSITE" id="PS00022">
    <property type="entry name" value="EGF_1"/>
    <property type="match status" value="1"/>
</dbReference>
<gene>
    <name evidence="5" type="primary">LOC111134652</name>
</gene>
<keyword evidence="1" id="KW-0732">Signal</keyword>
<accession>A0A8B8EHT0</accession>
<evidence type="ECO:0000259" key="3">
    <source>
        <dbReference type="PROSITE" id="PS01186"/>
    </source>
</evidence>
<feature type="domain" description="EGF-like" evidence="2 3">
    <location>
        <begin position="49"/>
        <end position="60"/>
    </location>
</feature>
<dbReference type="RefSeq" id="XP_022339640.1">
    <property type="nucleotide sequence ID" value="XM_022483932.1"/>
</dbReference>
<dbReference type="SUPFAM" id="SSF57196">
    <property type="entry name" value="EGF/Laminin"/>
    <property type="match status" value="1"/>
</dbReference>
<keyword evidence="4" id="KW-1185">Reference proteome</keyword>
<dbReference type="PROSITE" id="PS01186">
    <property type="entry name" value="EGF_2"/>
    <property type="match status" value="1"/>
</dbReference>
<dbReference type="Proteomes" id="UP000694844">
    <property type="component" value="Chromosome 1"/>
</dbReference>
<reference evidence="4" key="1">
    <citation type="submission" date="2024-06" db="UniProtKB">
        <authorList>
            <consortium name="RefSeq"/>
        </authorList>
    </citation>
    <scope>NUCLEOTIDE SEQUENCE [LARGE SCALE GENOMIC DNA]</scope>
</reference>
<reference evidence="5" key="2">
    <citation type="submission" date="2025-08" db="UniProtKB">
        <authorList>
            <consortium name="RefSeq"/>
        </authorList>
    </citation>
    <scope>IDENTIFICATION</scope>
    <source>
        <tissue evidence="5">Whole sample</tissue>
    </source>
</reference>
<dbReference type="Gene3D" id="2.10.25.10">
    <property type="entry name" value="Laminin"/>
    <property type="match status" value="1"/>
</dbReference>